<comment type="caution">
    <text evidence="4">The sequence shown here is derived from an EMBL/GenBank/DDBJ whole genome shotgun (WGS) entry which is preliminary data.</text>
</comment>
<keyword evidence="5" id="KW-1185">Reference proteome</keyword>
<evidence type="ECO:0000313" key="4">
    <source>
        <dbReference type="EMBL" id="KAI6661007.1"/>
    </source>
</evidence>
<dbReference type="InterPro" id="IPR000742">
    <property type="entry name" value="EGF"/>
</dbReference>
<proteinExistence type="predicted"/>
<accession>A0AAV7KI43</accession>
<reference evidence="4 5" key="1">
    <citation type="journal article" date="2023" name="BMC Biol.">
        <title>The compact genome of the sponge Oopsacas minuta (Hexactinellida) is lacking key metazoan core genes.</title>
        <authorList>
            <person name="Santini S."/>
            <person name="Schenkelaars Q."/>
            <person name="Jourda C."/>
            <person name="Duchesne M."/>
            <person name="Belahbib H."/>
            <person name="Rocher C."/>
            <person name="Selva M."/>
            <person name="Riesgo A."/>
            <person name="Vervoort M."/>
            <person name="Leys S.P."/>
            <person name="Kodjabachian L."/>
            <person name="Le Bivic A."/>
            <person name="Borchiellini C."/>
            <person name="Claverie J.M."/>
            <person name="Renard E."/>
        </authorList>
    </citation>
    <scope>NUCLEOTIDE SEQUENCE [LARGE SCALE GENOMIC DNA]</scope>
    <source>
        <strain evidence="4">SPO-2</strain>
    </source>
</reference>
<keyword evidence="1" id="KW-0812">Transmembrane</keyword>
<protein>
    <recommendedName>
        <fullName evidence="3">EGF-like domain-containing protein</fullName>
    </recommendedName>
</protein>
<keyword evidence="2" id="KW-0732">Signal</keyword>
<evidence type="ECO:0000256" key="2">
    <source>
        <dbReference type="SAM" id="SignalP"/>
    </source>
</evidence>
<keyword evidence="1" id="KW-0472">Membrane</keyword>
<dbReference type="PROSITE" id="PS01186">
    <property type="entry name" value="EGF_2"/>
    <property type="match status" value="1"/>
</dbReference>
<dbReference type="Proteomes" id="UP001165289">
    <property type="component" value="Unassembled WGS sequence"/>
</dbReference>
<name>A0AAV7KI43_9METZ</name>
<evidence type="ECO:0000259" key="3">
    <source>
        <dbReference type="PROSITE" id="PS01186"/>
    </source>
</evidence>
<organism evidence="4 5">
    <name type="scientific">Oopsacas minuta</name>
    <dbReference type="NCBI Taxonomy" id="111878"/>
    <lineage>
        <taxon>Eukaryota</taxon>
        <taxon>Metazoa</taxon>
        <taxon>Porifera</taxon>
        <taxon>Hexactinellida</taxon>
        <taxon>Hexasterophora</taxon>
        <taxon>Lyssacinosida</taxon>
        <taxon>Leucopsacidae</taxon>
        <taxon>Oopsacas</taxon>
    </lineage>
</organism>
<sequence length="182" mass="20858">MRWSIHLIVLFISGIIALGGANDFDINSQLSEADVELYFESNHAVSKRATTLTCSYSVTTNSVVMETYIITNTYYTNVIYTSWCMIFDCAQLKIEPRTTYSVGTRYVTVTNTEYFSYTCYNGGTCNLLKISECDCTTGWEDTDCNTGYYSLILSPKLVFDILYYIVFTVLYVDILRVKTKYY</sequence>
<evidence type="ECO:0000256" key="1">
    <source>
        <dbReference type="SAM" id="Phobius"/>
    </source>
</evidence>
<dbReference type="EMBL" id="JAKMXF010000022">
    <property type="protein sequence ID" value="KAI6661007.1"/>
    <property type="molecule type" value="Genomic_DNA"/>
</dbReference>
<evidence type="ECO:0000313" key="5">
    <source>
        <dbReference type="Proteomes" id="UP001165289"/>
    </source>
</evidence>
<feature type="chain" id="PRO_5043552202" description="EGF-like domain-containing protein" evidence="2">
    <location>
        <begin position="22"/>
        <end position="182"/>
    </location>
</feature>
<feature type="domain" description="EGF-like" evidence="3">
    <location>
        <begin position="133"/>
        <end position="144"/>
    </location>
</feature>
<feature type="transmembrane region" description="Helical" evidence="1">
    <location>
        <begin position="161"/>
        <end position="177"/>
    </location>
</feature>
<gene>
    <name evidence="4" type="ORF">LOD99_13730</name>
</gene>
<dbReference type="AlphaFoldDB" id="A0AAV7KI43"/>
<feature type="signal peptide" evidence="2">
    <location>
        <begin position="1"/>
        <end position="21"/>
    </location>
</feature>
<keyword evidence="1" id="KW-1133">Transmembrane helix</keyword>